<evidence type="ECO:0000313" key="3">
    <source>
        <dbReference type="Proteomes" id="UP000279236"/>
    </source>
</evidence>
<protein>
    <submittedName>
        <fullName evidence="2">Uncharacterized protein</fullName>
    </submittedName>
</protein>
<evidence type="ECO:0000313" key="2">
    <source>
        <dbReference type="EMBL" id="RSH85085.1"/>
    </source>
</evidence>
<feature type="region of interest" description="Disordered" evidence="1">
    <location>
        <begin position="283"/>
        <end position="310"/>
    </location>
</feature>
<dbReference type="AlphaFoldDB" id="A0A427Y279"/>
<name>A0A427Y279_9TREE</name>
<feature type="compositionally biased region" description="Low complexity" evidence="1">
    <location>
        <begin position="294"/>
        <end position="310"/>
    </location>
</feature>
<sequence>MAVSTSSFFHPRSAAEVPATPLAFPRNNWLSLEAFGFPPYNTREYKYEACWAAAEASMSWSRTLGVAAEVDTDGTPYVPAVPRAPAVDVVDDTVFMLALFDKVHEIMWYASMRAVFDKNRTRQTALQWTTWTDDLVESVYDTTLKKTPGRERPAPTFEEVYWFVRDALDVCGDEWDLVARPPRRPEGYIPFPTSVLGRFAATYAQHSYVEVIDVPGAEERLVTVPASADVPAPWQPVEEGAVYAASGLHAALKLKDAYRAEQDAFYDDFEHATLQCDPLSGAQLDAAIPPTPSAPTVSSAPTRTPLPDLG</sequence>
<dbReference type="RefSeq" id="XP_028478533.1">
    <property type="nucleotide sequence ID" value="XM_028622081.1"/>
</dbReference>
<comment type="caution">
    <text evidence="2">The sequence shown here is derived from an EMBL/GenBank/DDBJ whole genome shotgun (WGS) entry which is preliminary data.</text>
</comment>
<dbReference type="EMBL" id="RSCE01000003">
    <property type="protein sequence ID" value="RSH85085.1"/>
    <property type="molecule type" value="Genomic_DNA"/>
</dbReference>
<evidence type="ECO:0000256" key="1">
    <source>
        <dbReference type="SAM" id="MobiDB-lite"/>
    </source>
</evidence>
<dbReference type="Proteomes" id="UP000279236">
    <property type="component" value="Unassembled WGS sequence"/>
</dbReference>
<reference evidence="2 3" key="1">
    <citation type="submission" date="2018-11" db="EMBL/GenBank/DDBJ databases">
        <title>Genome sequence of Apiotrichum porosum DSM 27194.</title>
        <authorList>
            <person name="Aliyu H."/>
            <person name="Gorte O."/>
            <person name="Ochsenreither K."/>
        </authorList>
    </citation>
    <scope>NUCLEOTIDE SEQUENCE [LARGE SCALE GENOMIC DNA]</scope>
    <source>
        <strain evidence="2 3">DSM 27194</strain>
    </source>
</reference>
<gene>
    <name evidence="2" type="ORF">EHS24_006678</name>
</gene>
<organism evidence="2 3">
    <name type="scientific">Apiotrichum porosum</name>
    <dbReference type="NCBI Taxonomy" id="105984"/>
    <lineage>
        <taxon>Eukaryota</taxon>
        <taxon>Fungi</taxon>
        <taxon>Dikarya</taxon>
        <taxon>Basidiomycota</taxon>
        <taxon>Agaricomycotina</taxon>
        <taxon>Tremellomycetes</taxon>
        <taxon>Trichosporonales</taxon>
        <taxon>Trichosporonaceae</taxon>
        <taxon>Apiotrichum</taxon>
    </lineage>
</organism>
<proteinExistence type="predicted"/>
<keyword evidence="3" id="KW-1185">Reference proteome</keyword>
<accession>A0A427Y279</accession>
<dbReference type="GeneID" id="39591221"/>